<keyword evidence="3" id="KW-1185">Reference proteome</keyword>
<sequence length="137" mass="16121">MADFYLKIMKSEEYEGKEQAERQVIAHEQEQAVHQERLNSQNQPVSATLPVTYLHPLSQPKTFSTYTPSSTKCQKCQNQHIGLNHRGEQQKSSILRWGKLEDQGSEDEEIEVELRKTKLQMKEIELEKKLRKKRRQV</sequence>
<accession>A0A9Q8URQ5</accession>
<dbReference type="RefSeq" id="XP_047764328.1">
    <property type="nucleotide sequence ID" value="XM_047909340.1"/>
</dbReference>
<dbReference type="GeneID" id="71990070"/>
<name>A0A9Q8URQ5_PASFU</name>
<dbReference type="Proteomes" id="UP000756132">
    <property type="component" value="Chromosome 7"/>
</dbReference>
<evidence type="ECO:0000313" key="2">
    <source>
        <dbReference type="EMBL" id="UJO19962.1"/>
    </source>
</evidence>
<proteinExistence type="predicted"/>
<organism evidence="2 3">
    <name type="scientific">Passalora fulva</name>
    <name type="common">Tomato leaf mold</name>
    <name type="synonym">Cladosporium fulvum</name>
    <dbReference type="NCBI Taxonomy" id="5499"/>
    <lineage>
        <taxon>Eukaryota</taxon>
        <taxon>Fungi</taxon>
        <taxon>Dikarya</taxon>
        <taxon>Ascomycota</taxon>
        <taxon>Pezizomycotina</taxon>
        <taxon>Dothideomycetes</taxon>
        <taxon>Dothideomycetidae</taxon>
        <taxon>Mycosphaerellales</taxon>
        <taxon>Mycosphaerellaceae</taxon>
        <taxon>Fulvia</taxon>
    </lineage>
</organism>
<reference evidence="2" key="1">
    <citation type="submission" date="2021-12" db="EMBL/GenBank/DDBJ databases">
        <authorList>
            <person name="Zaccaron A."/>
            <person name="Stergiopoulos I."/>
        </authorList>
    </citation>
    <scope>NUCLEOTIDE SEQUENCE</scope>
    <source>
        <strain evidence="2">Race5_Kim</strain>
    </source>
</reference>
<reference evidence="2" key="2">
    <citation type="journal article" date="2022" name="Microb. Genom.">
        <title>A chromosome-scale genome assembly of the tomato pathogen Cladosporium fulvum reveals a compartmentalized genome architecture and the presence of a dispensable chromosome.</title>
        <authorList>
            <person name="Zaccaron A.Z."/>
            <person name="Chen L.H."/>
            <person name="Samaras A."/>
            <person name="Stergiopoulos I."/>
        </authorList>
    </citation>
    <scope>NUCLEOTIDE SEQUENCE</scope>
    <source>
        <strain evidence="2">Race5_Kim</strain>
    </source>
</reference>
<gene>
    <name evidence="2" type="ORF">CLAFUR5_10192</name>
</gene>
<dbReference type="EMBL" id="CP090169">
    <property type="protein sequence ID" value="UJO19962.1"/>
    <property type="molecule type" value="Genomic_DNA"/>
</dbReference>
<evidence type="ECO:0000313" key="3">
    <source>
        <dbReference type="Proteomes" id="UP000756132"/>
    </source>
</evidence>
<feature type="coiled-coil region" evidence="1">
    <location>
        <begin position="107"/>
        <end position="136"/>
    </location>
</feature>
<dbReference type="KEGG" id="ffu:CLAFUR5_10192"/>
<evidence type="ECO:0000256" key="1">
    <source>
        <dbReference type="SAM" id="Coils"/>
    </source>
</evidence>
<dbReference type="AlphaFoldDB" id="A0A9Q8URQ5"/>
<protein>
    <submittedName>
        <fullName evidence="2">Uncharacterized protein</fullName>
    </submittedName>
</protein>
<keyword evidence="1" id="KW-0175">Coiled coil</keyword>